<accession>A0A914C4R8</accession>
<dbReference type="AlphaFoldDB" id="A0A914C4R8"/>
<evidence type="ECO:0000259" key="2">
    <source>
        <dbReference type="PROSITE" id="PS01033"/>
    </source>
</evidence>
<dbReference type="Proteomes" id="UP000887540">
    <property type="component" value="Unplaced"/>
</dbReference>
<keyword evidence="1" id="KW-0479">Metal-binding</keyword>
<reference evidence="4" key="1">
    <citation type="submission" date="2022-11" db="UniProtKB">
        <authorList>
            <consortium name="WormBaseParasite"/>
        </authorList>
    </citation>
    <scope>IDENTIFICATION</scope>
</reference>
<dbReference type="GO" id="GO:0019825">
    <property type="term" value="F:oxygen binding"/>
    <property type="evidence" value="ECO:0007669"/>
    <property type="project" value="InterPro"/>
</dbReference>
<dbReference type="InterPro" id="IPR053341">
    <property type="entry name" value="Oxidative_stress_globin-like"/>
</dbReference>
<dbReference type="SUPFAM" id="SSF46458">
    <property type="entry name" value="Globin-like"/>
    <property type="match status" value="1"/>
</dbReference>
<dbReference type="PANTHER" id="PTHR47768:SF1">
    <property type="entry name" value="GLOBIN FAMILY PROFILE DOMAIN-CONTAINING PROTEIN"/>
    <property type="match status" value="1"/>
</dbReference>
<dbReference type="CDD" id="cd01040">
    <property type="entry name" value="Mb-like"/>
    <property type="match status" value="1"/>
</dbReference>
<keyword evidence="1" id="KW-0349">Heme</keyword>
<dbReference type="PROSITE" id="PS01033">
    <property type="entry name" value="GLOBIN"/>
    <property type="match status" value="1"/>
</dbReference>
<sequence>MLLKATWSDEAEDLSNLGIDIYMYIFENNPHVRTLFPKIHQHWENWRSSKEVEMQGYLFATTLARVIENIDNIELTRPFLYKIGARHVAYAKRGFRRNYWEMFQDGMACVMTNRIFNSFNCHLDRVQKNDAVATWKKLAVFVINNLKEGFDSASAIAK</sequence>
<evidence type="ECO:0000313" key="3">
    <source>
        <dbReference type="Proteomes" id="UP000887540"/>
    </source>
</evidence>
<dbReference type="InterPro" id="IPR000971">
    <property type="entry name" value="Globin"/>
</dbReference>
<dbReference type="InterPro" id="IPR044399">
    <property type="entry name" value="Mb-like_M"/>
</dbReference>
<keyword evidence="1" id="KW-0561">Oxygen transport</keyword>
<keyword evidence="1" id="KW-0408">Iron</keyword>
<protein>
    <submittedName>
        <fullName evidence="4">Globin family profile domain-containing protein</fullName>
    </submittedName>
</protein>
<organism evidence="3 4">
    <name type="scientific">Acrobeloides nanus</name>
    <dbReference type="NCBI Taxonomy" id="290746"/>
    <lineage>
        <taxon>Eukaryota</taxon>
        <taxon>Metazoa</taxon>
        <taxon>Ecdysozoa</taxon>
        <taxon>Nematoda</taxon>
        <taxon>Chromadorea</taxon>
        <taxon>Rhabditida</taxon>
        <taxon>Tylenchina</taxon>
        <taxon>Cephalobomorpha</taxon>
        <taxon>Cephaloboidea</taxon>
        <taxon>Cephalobidae</taxon>
        <taxon>Acrobeloides</taxon>
    </lineage>
</organism>
<evidence type="ECO:0000256" key="1">
    <source>
        <dbReference type="RuleBase" id="RU000356"/>
    </source>
</evidence>
<name>A0A914C4R8_9BILA</name>
<dbReference type="Pfam" id="PF00042">
    <property type="entry name" value="Globin"/>
    <property type="match status" value="1"/>
</dbReference>
<keyword evidence="3" id="KW-1185">Reference proteome</keyword>
<dbReference type="WBParaSite" id="ACRNAN_Path_287.g1082.t1">
    <property type="protein sequence ID" value="ACRNAN_Path_287.g1082.t1"/>
    <property type="gene ID" value="ACRNAN_Path_287.g1082"/>
</dbReference>
<feature type="domain" description="Globin" evidence="2">
    <location>
        <begin position="1"/>
        <end position="151"/>
    </location>
</feature>
<evidence type="ECO:0000313" key="4">
    <source>
        <dbReference type="WBParaSite" id="ACRNAN_Path_287.g1082.t1"/>
    </source>
</evidence>
<dbReference type="Gene3D" id="1.10.490.10">
    <property type="entry name" value="Globins"/>
    <property type="match status" value="1"/>
</dbReference>
<proteinExistence type="inferred from homology"/>
<dbReference type="InterPro" id="IPR012292">
    <property type="entry name" value="Globin/Proto"/>
</dbReference>
<keyword evidence="1" id="KW-0813">Transport</keyword>
<dbReference type="PANTHER" id="PTHR47768">
    <property type="entry name" value="GLOBIN RELATED-RELATED"/>
    <property type="match status" value="1"/>
</dbReference>
<comment type="similarity">
    <text evidence="1">Belongs to the globin family.</text>
</comment>
<dbReference type="GO" id="GO:0020037">
    <property type="term" value="F:heme binding"/>
    <property type="evidence" value="ECO:0007669"/>
    <property type="project" value="InterPro"/>
</dbReference>
<dbReference type="InterPro" id="IPR009050">
    <property type="entry name" value="Globin-like_sf"/>
</dbReference>
<dbReference type="GO" id="GO:0005344">
    <property type="term" value="F:oxygen carrier activity"/>
    <property type="evidence" value="ECO:0007669"/>
    <property type="project" value="UniProtKB-KW"/>
</dbReference>